<dbReference type="Pfam" id="PF00768">
    <property type="entry name" value="Peptidase_S11"/>
    <property type="match status" value="1"/>
</dbReference>
<dbReference type="SUPFAM" id="SSF69189">
    <property type="entry name" value="Penicillin-binding protein associated domain"/>
    <property type="match status" value="1"/>
</dbReference>
<dbReference type="GO" id="GO:0006508">
    <property type="term" value="P:proteolysis"/>
    <property type="evidence" value="ECO:0007669"/>
    <property type="project" value="UniProtKB-KW"/>
</dbReference>
<evidence type="ECO:0000256" key="13">
    <source>
        <dbReference type="RuleBase" id="RU004016"/>
    </source>
</evidence>
<keyword evidence="9" id="KW-0133">Cell shape</keyword>
<protein>
    <recommendedName>
        <fullName evidence="4">serine-type D-Ala-D-Ala carboxypeptidase</fullName>
        <ecNumber evidence="4">3.4.16.4</ecNumber>
    </recommendedName>
</protein>
<dbReference type="UniPathway" id="UPA00219"/>
<dbReference type="GO" id="GO:0009252">
    <property type="term" value="P:peptidoglycan biosynthetic process"/>
    <property type="evidence" value="ECO:0007669"/>
    <property type="project" value="UniProtKB-UniPathway"/>
</dbReference>
<dbReference type="RefSeq" id="WP_002991111.1">
    <property type="nucleotide sequence ID" value="NC_004070.1"/>
</dbReference>
<dbReference type="InterPro" id="IPR012338">
    <property type="entry name" value="Beta-lactam/transpept-like"/>
</dbReference>
<evidence type="ECO:0000256" key="3">
    <source>
        <dbReference type="ARBA" id="ARBA00007164"/>
    </source>
</evidence>
<dbReference type="EC" id="3.4.16.4" evidence="4"/>
<comment type="function">
    <text evidence="1">Removes C-terminal D-alanyl residues from sugar-peptide cell wall precursors.</text>
</comment>
<keyword evidence="5 16" id="KW-0121">Carboxypeptidase</keyword>
<dbReference type="Gene3D" id="2.60.410.10">
    <property type="entry name" value="D-Ala-D-Ala carboxypeptidase, C-terminal domain"/>
    <property type="match status" value="1"/>
</dbReference>
<evidence type="ECO:0000256" key="10">
    <source>
        <dbReference type="ARBA" id="ARBA00022984"/>
    </source>
</evidence>
<organism evidence="16 17">
    <name type="scientific">Streptococcus pyogenes serotype M3 (strain ATCC BAA-595 / MGAS315)</name>
    <dbReference type="NCBI Taxonomy" id="198466"/>
    <lineage>
        <taxon>Bacteria</taxon>
        <taxon>Bacillati</taxon>
        <taxon>Bacillota</taxon>
        <taxon>Bacilli</taxon>
        <taxon>Lactobacillales</taxon>
        <taxon>Streptococcaceae</taxon>
        <taxon>Streptococcus</taxon>
    </lineage>
</organism>
<keyword evidence="10" id="KW-0573">Peptidoglycan synthesis</keyword>
<dbReference type="InterPro" id="IPR001967">
    <property type="entry name" value="Peptidase_S11_N"/>
</dbReference>
<feature type="domain" description="Peptidase S11 D-Ala-D-Ala carboxypeptidase A C-terminal" evidence="15">
    <location>
        <begin position="293"/>
        <end position="391"/>
    </location>
</feature>
<dbReference type="GO" id="GO:0009002">
    <property type="term" value="F:serine-type D-Ala-D-Ala carboxypeptidase activity"/>
    <property type="evidence" value="ECO:0007669"/>
    <property type="project" value="UniProtKB-EC"/>
</dbReference>
<evidence type="ECO:0000256" key="14">
    <source>
        <dbReference type="SAM" id="SignalP"/>
    </source>
</evidence>
<dbReference type="SUPFAM" id="SSF56601">
    <property type="entry name" value="beta-lactamase/transpeptidase-like"/>
    <property type="match status" value="1"/>
</dbReference>
<name>A0A0H2UTB9_STRP3</name>
<keyword evidence="6" id="KW-0645">Protease</keyword>
<evidence type="ECO:0000256" key="6">
    <source>
        <dbReference type="ARBA" id="ARBA00022670"/>
    </source>
</evidence>
<keyword evidence="8" id="KW-0378">Hydrolase</keyword>
<feature type="signal peptide" evidence="14">
    <location>
        <begin position="1"/>
        <end position="22"/>
    </location>
</feature>
<evidence type="ECO:0000256" key="2">
    <source>
        <dbReference type="ARBA" id="ARBA00004752"/>
    </source>
</evidence>
<comment type="pathway">
    <text evidence="2">Cell wall biogenesis; peptidoglycan biosynthesis.</text>
</comment>
<dbReference type="AlphaFoldDB" id="A0A0H2UTB9"/>
<dbReference type="Proteomes" id="UP000000564">
    <property type="component" value="Chromosome"/>
</dbReference>
<evidence type="ECO:0000256" key="8">
    <source>
        <dbReference type="ARBA" id="ARBA00022801"/>
    </source>
</evidence>
<dbReference type="PRINTS" id="PR00725">
    <property type="entry name" value="DADACBPTASE1"/>
</dbReference>
<dbReference type="Pfam" id="PF07943">
    <property type="entry name" value="PBP5_C"/>
    <property type="match status" value="1"/>
</dbReference>
<dbReference type="InterPro" id="IPR015956">
    <property type="entry name" value="Peniciliin-bd_prot_C_sf"/>
</dbReference>
<dbReference type="SMART" id="SM00936">
    <property type="entry name" value="PBP5_C"/>
    <property type="match status" value="1"/>
</dbReference>
<dbReference type="HOGENOM" id="CLU_027070_8_2_9"/>
<sequence length="410" mass="45690">MIKRLISLVVIALFFAASTVSGEEYSVTAKHAIAVDLESGKVLYEKDAKEVVPVASVSKLLTTYLVYKEVSKGKLNWDSPVTISNYPYELTTNYTISNVPLDKRKYTVKELLSALVVNNANSPAIALAEKIGGTEPKFVDKMKKQLRQWGISDAKVVNSTGLTNHFLGANTYPNTEPDDENCFCATDLAIIARHLLLEFPEVLKLSSKSSTIFAGQTIYSYNYMLKGMPCYREGVDGLFVGYSKKAGASFVATSVENQMRVITVVLNADQSHEDDLAIFKTTNQLLQYLLINFQKVQLIENNKPVKTLSVLDSPEKTVKLVAQNSLFFIKPIHTKTKNTVHITKKSSTMIAPLSKGQVLGRATLQDKHLIGQGYLDTPPSINLILQKNISKSFFLKVWWNRFVRYVNTSL</sequence>
<evidence type="ECO:0000256" key="11">
    <source>
        <dbReference type="ARBA" id="ARBA00023316"/>
    </source>
</evidence>
<keyword evidence="7 14" id="KW-0732">Signal</keyword>
<proteinExistence type="inferred from homology"/>
<dbReference type="InterPro" id="IPR018044">
    <property type="entry name" value="Peptidase_S11"/>
</dbReference>
<evidence type="ECO:0000256" key="12">
    <source>
        <dbReference type="ARBA" id="ARBA00034000"/>
    </source>
</evidence>
<accession>A0A0H2UTB9</accession>
<dbReference type="KEGG" id="spg:SpyM3_0214"/>
<gene>
    <name evidence="16" type="primary">dacA</name>
    <name evidence="16" type="ordered locus">SpyM3_0214</name>
</gene>
<dbReference type="Gene3D" id="3.40.710.10">
    <property type="entry name" value="DD-peptidase/beta-lactamase superfamily"/>
    <property type="match status" value="1"/>
</dbReference>
<keyword evidence="11" id="KW-0961">Cell wall biogenesis/degradation</keyword>
<comment type="similarity">
    <text evidence="3 13">Belongs to the peptidase S11 family.</text>
</comment>
<evidence type="ECO:0000256" key="4">
    <source>
        <dbReference type="ARBA" id="ARBA00012448"/>
    </source>
</evidence>
<dbReference type="PANTHER" id="PTHR21581">
    <property type="entry name" value="D-ALANYL-D-ALANINE CARBOXYPEPTIDASE"/>
    <property type="match status" value="1"/>
</dbReference>
<evidence type="ECO:0000256" key="5">
    <source>
        <dbReference type="ARBA" id="ARBA00022645"/>
    </source>
</evidence>
<comment type="catalytic activity">
    <reaction evidence="12">
        <text>Preferential cleavage: (Ac)2-L-Lys-D-Ala-|-D-Ala. Also transpeptidation of peptidyl-alanyl moieties that are N-acyl substituents of D-alanine.</text>
        <dbReference type="EC" id="3.4.16.4"/>
    </reaction>
</comment>
<dbReference type="NCBIfam" id="NF038273">
    <property type="entry name" value="strep_PBP3"/>
    <property type="match status" value="1"/>
</dbReference>
<evidence type="ECO:0000313" key="16">
    <source>
        <dbReference type="EMBL" id="AAM78821.1"/>
    </source>
</evidence>
<evidence type="ECO:0000259" key="15">
    <source>
        <dbReference type="SMART" id="SM00936"/>
    </source>
</evidence>
<reference evidence="16 17" key="1">
    <citation type="journal article" date="2002" name="Proc. Natl. Acad. Sci. U.S.A.">
        <title>Genome sequence of a serotype M3 strain of group A Streptococcus: phage-encoded toxins, the high-virulence phenotype, and clone emergence.</title>
        <authorList>
            <person name="Beres S.B."/>
            <person name="Sylva G.L."/>
            <person name="Barbian K.D."/>
            <person name="Lei B."/>
            <person name="Hoff J.S."/>
            <person name="Mammarella N.D."/>
            <person name="Liu M.Y."/>
            <person name="Smoot J.C."/>
            <person name="Porcella S.F."/>
            <person name="Parkins L.D."/>
            <person name="Campbell D.S."/>
            <person name="Smith T.M."/>
            <person name="McCormick J.K."/>
            <person name="Leung D.Y."/>
            <person name="Schlievert P.M."/>
            <person name="Musser J.M."/>
        </authorList>
    </citation>
    <scope>NUCLEOTIDE SEQUENCE [LARGE SCALE GENOMIC DNA]</scope>
    <source>
        <strain evidence="17">ATCC BAA-595 / MGAS315</strain>
    </source>
</reference>
<dbReference type="PANTHER" id="PTHR21581:SF11">
    <property type="entry name" value="D-ALANYL-D-ALANINE CARBOXYPEPTIDASE DACA"/>
    <property type="match status" value="1"/>
</dbReference>
<evidence type="ECO:0000256" key="1">
    <source>
        <dbReference type="ARBA" id="ARBA00003217"/>
    </source>
</evidence>
<evidence type="ECO:0000313" key="17">
    <source>
        <dbReference type="Proteomes" id="UP000000564"/>
    </source>
</evidence>
<evidence type="ECO:0000256" key="9">
    <source>
        <dbReference type="ARBA" id="ARBA00022960"/>
    </source>
</evidence>
<dbReference type="GO" id="GO:0071555">
    <property type="term" value="P:cell wall organization"/>
    <property type="evidence" value="ECO:0007669"/>
    <property type="project" value="UniProtKB-KW"/>
</dbReference>
<feature type="chain" id="PRO_5002599440" description="serine-type D-Ala-D-Ala carboxypeptidase" evidence="14">
    <location>
        <begin position="23"/>
        <end position="410"/>
    </location>
</feature>
<dbReference type="InterPro" id="IPR037167">
    <property type="entry name" value="Peptidase_S11_C_sf"/>
</dbReference>
<dbReference type="EMBL" id="AE014074">
    <property type="protein sequence ID" value="AAM78821.1"/>
    <property type="molecule type" value="Genomic_DNA"/>
</dbReference>
<evidence type="ECO:0000256" key="7">
    <source>
        <dbReference type="ARBA" id="ARBA00022729"/>
    </source>
</evidence>
<dbReference type="GO" id="GO:0008360">
    <property type="term" value="P:regulation of cell shape"/>
    <property type="evidence" value="ECO:0007669"/>
    <property type="project" value="UniProtKB-KW"/>
</dbReference>
<dbReference type="InterPro" id="IPR012907">
    <property type="entry name" value="Peptidase_S11_C"/>
</dbReference>